<dbReference type="GO" id="GO:0003676">
    <property type="term" value="F:nucleic acid binding"/>
    <property type="evidence" value="ECO:0007669"/>
    <property type="project" value="UniProtKB-UniRule"/>
</dbReference>
<evidence type="ECO:0000313" key="5">
    <source>
        <dbReference type="EMBL" id="JAC56812.1"/>
    </source>
</evidence>
<reference evidence="5" key="1">
    <citation type="journal article" date="2014" name="BMC Genomics">
        <title>Characterizing the developmental transcriptome of the oriental fruit fly, Bactrocera dorsalis (Diptera: Tephritidae) through comparative genomic analysis with Drosophila melanogaster utilizing modENCODE datasets.</title>
        <authorList>
            <person name="Geib S.M."/>
            <person name="Calla B."/>
            <person name="Hall B."/>
            <person name="Hou S."/>
            <person name="Manoukis N.C."/>
        </authorList>
    </citation>
    <scope>NUCLEOTIDE SEQUENCE</scope>
    <source>
        <strain evidence="5">Punador</strain>
    </source>
</reference>
<feature type="domain" description="R3H" evidence="3">
    <location>
        <begin position="311"/>
        <end position="375"/>
    </location>
</feature>
<dbReference type="CDD" id="cd02640">
    <property type="entry name" value="R3H_NRF"/>
    <property type="match status" value="1"/>
</dbReference>
<dbReference type="Pfam" id="PF01585">
    <property type="entry name" value="G-patch"/>
    <property type="match status" value="1"/>
</dbReference>
<gene>
    <name evidence="5" type="primary">NKRF</name>
</gene>
<accession>A0A034WR47</accession>
<dbReference type="InterPro" id="IPR021859">
    <property type="entry name" value="XTBD"/>
</dbReference>
<dbReference type="EMBL" id="GAKP01002140">
    <property type="protein sequence ID" value="JAC56812.1"/>
    <property type="molecule type" value="Transcribed_RNA"/>
</dbReference>
<dbReference type="InterPro" id="IPR000467">
    <property type="entry name" value="G_patch_dom"/>
</dbReference>
<dbReference type="PANTHER" id="PTHR48430">
    <property type="entry name" value="PARTNER OF XRN-2 PROTEIN 1"/>
    <property type="match status" value="1"/>
</dbReference>
<dbReference type="SUPFAM" id="SSF82708">
    <property type="entry name" value="R3H domain"/>
    <property type="match status" value="1"/>
</dbReference>
<dbReference type="InterPro" id="IPR036867">
    <property type="entry name" value="R3H_dom_sf"/>
</dbReference>
<feature type="domain" description="XRN2-binding (XTBD)" evidence="4">
    <location>
        <begin position="20"/>
        <end position="104"/>
    </location>
</feature>
<dbReference type="OrthoDB" id="2359216at2759"/>
<dbReference type="Gene3D" id="3.30.1370.50">
    <property type="entry name" value="R3H-like domain"/>
    <property type="match status" value="1"/>
</dbReference>
<dbReference type="InterPro" id="IPR001374">
    <property type="entry name" value="R3H_dom"/>
</dbReference>
<dbReference type="PROSITE" id="PS51827">
    <property type="entry name" value="XTBD"/>
    <property type="match status" value="1"/>
</dbReference>
<dbReference type="RefSeq" id="XP_019847621.2">
    <property type="nucleotide sequence ID" value="XM_019992062.3"/>
</dbReference>
<dbReference type="Pfam" id="PF11952">
    <property type="entry name" value="XTBD"/>
    <property type="match status" value="1"/>
</dbReference>
<sequence length="420" mass="48314">MASSSKKIKNNEEFPTDWDIDYYRADHESDEHWQMRRHFMELHKDKFPEDRLVCLAAVFTNMEFMGCRYPSETMQLVAELSKEVVKDYRKSRETRLKRTFVAASEAAEARVKARSGGHSGHQQNLNRNNSDNSKLSGMHKSNNLFEGLPFGKYVLFLIGGRNCLRMSAQRCNIEYEEKEVEGPNNTKKITVFLNGKLVSDACEENLKAAKAQVFNNALDVLQNKCYSIKPNPLRDTIKINKSNNEIVCGVVKQQADNAEDKKLDASNKGYKMMKLMGWTGGGLGSKTQGREEPVGYLLKNNRAGLGNESCKLDRKYFRQILQNYLESEDIRELQFEPSFTKEERAMLHEIAGKFNLKSTSHGKDAERRLVISKKTITNEQILSEILLKKNPSYIDKYFVQVPEAKARFYPEHTEKLDLYM</sequence>
<dbReference type="PROSITE" id="PS50174">
    <property type="entry name" value="G_PATCH"/>
    <property type="match status" value="1"/>
</dbReference>
<dbReference type="SMART" id="SM00443">
    <property type="entry name" value="G_patch"/>
    <property type="match status" value="1"/>
</dbReference>
<dbReference type="Pfam" id="PF01424">
    <property type="entry name" value="R3H"/>
    <property type="match status" value="1"/>
</dbReference>
<feature type="domain" description="G-patch" evidence="2">
    <location>
        <begin position="265"/>
        <end position="310"/>
    </location>
</feature>
<dbReference type="SMART" id="SM00393">
    <property type="entry name" value="R3H"/>
    <property type="match status" value="1"/>
</dbReference>
<dbReference type="KEGG" id="bdr:105230431"/>
<organism evidence="5">
    <name type="scientific">Bactrocera dorsalis</name>
    <name type="common">Oriental fruit fly</name>
    <name type="synonym">Dacus dorsalis</name>
    <dbReference type="NCBI Taxonomy" id="27457"/>
    <lineage>
        <taxon>Eukaryota</taxon>
        <taxon>Metazoa</taxon>
        <taxon>Ecdysozoa</taxon>
        <taxon>Arthropoda</taxon>
        <taxon>Hexapoda</taxon>
        <taxon>Insecta</taxon>
        <taxon>Pterygota</taxon>
        <taxon>Neoptera</taxon>
        <taxon>Endopterygota</taxon>
        <taxon>Diptera</taxon>
        <taxon>Brachycera</taxon>
        <taxon>Muscomorpha</taxon>
        <taxon>Tephritoidea</taxon>
        <taxon>Tephritidae</taxon>
        <taxon>Bactrocera</taxon>
        <taxon>Bactrocera</taxon>
    </lineage>
</organism>
<evidence type="ECO:0000259" key="3">
    <source>
        <dbReference type="PROSITE" id="PS51061"/>
    </source>
</evidence>
<proteinExistence type="predicted"/>
<feature type="region of interest" description="Disordered" evidence="1">
    <location>
        <begin position="112"/>
        <end position="135"/>
    </location>
</feature>
<name>A0A034WR47_BACDO</name>
<evidence type="ECO:0000259" key="4">
    <source>
        <dbReference type="PROSITE" id="PS51827"/>
    </source>
</evidence>
<feature type="compositionally biased region" description="Polar residues" evidence="1">
    <location>
        <begin position="120"/>
        <end position="135"/>
    </location>
</feature>
<evidence type="ECO:0000259" key="2">
    <source>
        <dbReference type="PROSITE" id="PS50174"/>
    </source>
</evidence>
<evidence type="ECO:0000256" key="1">
    <source>
        <dbReference type="SAM" id="MobiDB-lite"/>
    </source>
</evidence>
<dbReference type="InterPro" id="IPR034071">
    <property type="entry name" value="R3H_NRF"/>
</dbReference>
<dbReference type="PROSITE" id="PS51061">
    <property type="entry name" value="R3H"/>
    <property type="match status" value="1"/>
</dbReference>
<protein>
    <submittedName>
        <fullName evidence="5">NF-kappa-B-repressing factor</fullName>
    </submittedName>
</protein>
<dbReference type="AlphaFoldDB" id="A0A034WR47"/>
<dbReference type="PANTHER" id="PTHR48430:SF1">
    <property type="entry name" value="PARTNER OF XRN-2 PROTEIN 1"/>
    <property type="match status" value="1"/>
</dbReference>
<dbReference type="GeneID" id="105230431"/>